<dbReference type="GO" id="GO:0080120">
    <property type="term" value="P:CAAX-box protein maturation"/>
    <property type="evidence" value="ECO:0007669"/>
    <property type="project" value="UniProtKB-ARBA"/>
</dbReference>
<dbReference type="EMBL" id="QXQA01000004">
    <property type="protein sequence ID" value="RIX53671.1"/>
    <property type="molecule type" value="Genomic_DNA"/>
</dbReference>
<keyword evidence="1" id="KW-0812">Transmembrane</keyword>
<dbReference type="Proteomes" id="UP000266482">
    <property type="component" value="Unassembled WGS sequence"/>
</dbReference>
<keyword evidence="3" id="KW-0482">Metalloprotease</keyword>
<keyword evidence="3" id="KW-0378">Hydrolase</keyword>
<feature type="transmembrane region" description="Helical" evidence="1">
    <location>
        <begin position="18"/>
        <end position="37"/>
    </location>
</feature>
<accession>A0A3A1V1I7</accession>
<protein>
    <submittedName>
        <fullName evidence="3">CPBP family intramembrane metalloprotease</fullName>
    </submittedName>
</protein>
<dbReference type="GO" id="GO:0008237">
    <property type="term" value="F:metallopeptidase activity"/>
    <property type="evidence" value="ECO:0007669"/>
    <property type="project" value="UniProtKB-KW"/>
</dbReference>
<evidence type="ECO:0000256" key="1">
    <source>
        <dbReference type="SAM" id="Phobius"/>
    </source>
</evidence>
<evidence type="ECO:0000259" key="2">
    <source>
        <dbReference type="Pfam" id="PF02517"/>
    </source>
</evidence>
<keyword evidence="1" id="KW-0472">Membrane</keyword>
<sequence length="106" mass="11915">MLLPIIDKYIASSTNVELFYMPITLPVLITAVLFAICHLQYYRLSTQSIRFMIFAFLGGILLGAMAEMTESILFSVILHLVFNISAVYVAKRKGAYHHASELDSVK</sequence>
<keyword evidence="1" id="KW-1133">Transmembrane helix</keyword>
<dbReference type="OrthoDB" id="4177129at2"/>
<reference evidence="3 4" key="1">
    <citation type="submission" date="2018-09" db="EMBL/GenBank/DDBJ databases">
        <title>Paenibacillus aracenensis nov. sp. isolated from a cave in southern Spain.</title>
        <authorList>
            <person name="Jurado V."/>
            <person name="Gutierrez-Patricio S."/>
            <person name="Gonzalez-Pimentel J.L."/>
            <person name="Miller A.Z."/>
            <person name="Laiz L."/>
            <person name="Saiz-Jimenez C."/>
        </authorList>
    </citation>
    <scope>NUCLEOTIDE SEQUENCE [LARGE SCALE GENOMIC DNA]</scope>
    <source>
        <strain evidence="3 4">DSM 22867</strain>
    </source>
</reference>
<gene>
    <name evidence="3" type="ORF">D3P08_09620</name>
</gene>
<comment type="caution">
    <text evidence="3">The sequence shown here is derived from an EMBL/GenBank/DDBJ whole genome shotgun (WGS) entry which is preliminary data.</text>
</comment>
<dbReference type="Pfam" id="PF02517">
    <property type="entry name" value="Rce1-like"/>
    <property type="match status" value="1"/>
</dbReference>
<organism evidence="3 4">
    <name type="scientific">Paenibacillus nanensis</name>
    <dbReference type="NCBI Taxonomy" id="393251"/>
    <lineage>
        <taxon>Bacteria</taxon>
        <taxon>Bacillati</taxon>
        <taxon>Bacillota</taxon>
        <taxon>Bacilli</taxon>
        <taxon>Bacillales</taxon>
        <taxon>Paenibacillaceae</taxon>
        <taxon>Paenibacillus</taxon>
    </lineage>
</organism>
<keyword evidence="3" id="KW-0645">Protease</keyword>
<dbReference type="InterPro" id="IPR003675">
    <property type="entry name" value="Rce1/LyrA-like_dom"/>
</dbReference>
<keyword evidence="4" id="KW-1185">Reference proteome</keyword>
<name>A0A3A1V1I7_9BACL</name>
<feature type="domain" description="CAAX prenyl protease 2/Lysostaphin resistance protein A-like" evidence="2">
    <location>
        <begin position="24"/>
        <end position="84"/>
    </location>
</feature>
<evidence type="ECO:0000313" key="4">
    <source>
        <dbReference type="Proteomes" id="UP000266482"/>
    </source>
</evidence>
<evidence type="ECO:0000313" key="3">
    <source>
        <dbReference type="EMBL" id="RIX53671.1"/>
    </source>
</evidence>
<proteinExistence type="predicted"/>
<dbReference type="GO" id="GO:0004175">
    <property type="term" value="F:endopeptidase activity"/>
    <property type="evidence" value="ECO:0007669"/>
    <property type="project" value="UniProtKB-ARBA"/>
</dbReference>
<dbReference type="AlphaFoldDB" id="A0A3A1V1I7"/>
<dbReference type="GO" id="GO:0006508">
    <property type="term" value="P:proteolysis"/>
    <property type="evidence" value="ECO:0007669"/>
    <property type="project" value="UniProtKB-KW"/>
</dbReference>
<feature type="transmembrane region" description="Helical" evidence="1">
    <location>
        <begin position="72"/>
        <end position="90"/>
    </location>
</feature>
<feature type="transmembrane region" description="Helical" evidence="1">
    <location>
        <begin position="49"/>
        <end position="66"/>
    </location>
</feature>